<evidence type="ECO:0000256" key="7">
    <source>
        <dbReference type="SAM" id="Phobius"/>
    </source>
</evidence>
<evidence type="ECO:0000256" key="1">
    <source>
        <dbReference type="ARBA" id="ARBA00004141"/>
    </source>
</evidence>
<dbReference type="Proteomes" id="UP000198280">
    <property type="component" value="Unassembled WGS sequence"/>
</dbReference>
<dbReference type="EMBL" id="FZOF01000007">
    <property type="protein sequence ID" value="SNS68826.1"/>
    <property type="molecule type" value="Genomic_DNA"/>
</dbReference>
<proteinExistence type="inferred from homology"/>
<dbReference type="InterPro" id="IPR022369">
    <property type="entry name" value="Integral_membrane_TerC_rswitch"/>
</dbReference>
<dbReference type="AlphaFoldDB" id="A0A239GHP6"/>
<protein>
    <submittedName>
        <fullName evidence="8">Tellurite resistance protein TerC</fullName>
    </submittedName>
</protein>
<gene>
    <name evidence="8" type="ORF">SAMN05216252_107418</name>
</gene>
<name>A0A239GHP6_9ACTN</name>
<keyword evidence="9" id="KW-1185">Reference proteome</keyword>
<comment type="subcellular location">
    <subcellularLocation>
        <location evidence="1">Membrane</location>
        <topology evidence="1">Multi-pass membrane protein</topology>
    </subcellularLocation>
</comment>
<accession>A0A239GHP6</accession>
<evidence type="ECO:0000256" key="4">
    <source>
        <dbReference type="ARBA" id="ARBA00022989"/>
    </source>
</evidence>
<keyword evidence="4 7" id="KW-1133">Transmembrane helix</keyword>
<feature type="region of interest" description="Disordered" evidence="6">
    <location>
        <begin position="305"/>
        <end position="336"/>
    </location>
</feature>
<feature type="transmembrane region" description="Helical" evidence="7">
    <location>
        <begin position="103"/>
        <end position="125"/>
    </location>
</feature>
<sequence>MDIPITAWIVLIAFLAVVLVLDLFVIHRRASVISIREAAGWSVVWLVMGLGFCGLLLIWKGPVLAEEYLAGYLIEKSLSVDNIFVFALIFGYFGIPDRYQHRVLMWGIIGALAMRAVFILVGAALLDTFHATIYVFGALLLLTAVKVLRHGAAQVHPDRNVVLRALRRVAPVTDRLHGQRLLVRVNGAWAVTPLLAALIVIETTDVVFAVDSIPAIFAVTQNTFIVFAANAFSLLGMRAAYFLISGAARRFRHLQTGLGVILAGVGVKLLLTDVYKVPIWASLGFIIAVLAVTFAVSWYDTRSTAGTPRQGAGPPNAGEDDTPGDTRRSSYDGSEV</sequence>
<evidence type="ECO:0000256" key="6">
    <source>
        <dbReference type="SAM" id="MobiDB-lite"/>
    </source>
</evidence>
<reference evidence="8 9" key="1">
    <citation type="submission" date="2017-06" db="EMBL/GenBank/DDBJ databases">
        <authorList>
            <person name="Kim H.J."/>
            <person name="Triplett B.A."/>
        </authorList>
    </citation>
    <scope>NUCLEOTIDE SEQUENCE [LARGE SCALE GENOMIC DNA]</scope>
    <source>
        <strain evidence="8 9">CGMCC 4.1858</strain>
    </source>
</reference>
<feature type="transmembrane region" description="Helical" evidence="7">
    <location>
        <begin position="6"/>
        <end position="26"/>
    </location>
</feature>
<evidence type="ECO:0000256" key="2">
    <source>
        <dbReference type="ARBA" id="ARBA00007511"/>
    </source>
</evidence>
<comment type="similarity">
    <text evidence="2">Belongs to the TerC family.</text>
</comment>
<evidence type="ECO:0000313" key="9">
    <source>
        <dbReference type="Proteomes" id="UP000198280"/>
    </source>
</evidence>
<feature type="transmembrane region" description="Helical" evidence="7">
    <location>
        <begin position="213"/>
        <end position="241"/>
    </location>
</feature>
<dbReference type="RefSeq" id="WP_089224825.1">
    <property type="nucleotide sequence ID" value="NZ_FZOF01000007.1"/>
</dbReference>
<evidence type="ECO:0000256" key="3">
    <source>
        <dbReference type="ARBA" id="ARBA00022692"/>
    </source>
</evidence>
<dbReference type="InterPro" id="IPR005496">
    <property type="entry name" value="Integral_membrane_TerC"/>
</dbReference>
<dbReference type="OrthoDB" id="5242957at2"/>
<evidence type="ECO:0000256" key="5">
    <source>
        <dbReference type="ARBA" id="ARBA00023136"/>
    </source>
</evidence>
<dbReference type="GO" id="GO:0016020">
    <property type="term" value="C:membrane"/>
    <property type="evidence" value="ECO:0007669"/>
    <property type="project" value="UniProtKB-SubCell"/>
</dbReference>
<feature type="transmembrane region" description="Helical" evidence="7">
    <location>
        <begin position="131"/>
        <end position="149"/>
    </location>
</feature>
<keyword evidence="5 7" id="KW-0472">Membrane</keyword>
<feature type="transmembrane region" description="Helical" evidence="7">
    <location>
        <begin position="79"/>
        <end position="96"/>
    </location>
</feature>
<feature type="transmembrane region" description="Helical" evidence="7">
    <location>
        <begin position="277"/>
        <end position="299"/>
    </location>
</feature>
<dbReference type="NCBIfam" id="TIGR03718">
    <property type="entry name" value="R_switched_Alx"/>
    <property type="match status" value="1"/>
</dbReference>
<evidence type="ECO:0000313" key="8">
    <source>
        <dbReference type="EMBL" id="SNS68826.1"/>
    </source>
</evidence>
<dbReference type="Pfam" id="PF03741">
    <property type="entry name" value="TerC"/>
    <property type="match status" value="1"/>
</dbReference>
<feature type="transmembrane region" description="Helical" evidence="7">
    <location>
        <begin position="38"/>
        <end position="59"/>
    </location>
</feature>
<feature type="transmembrane region" description="Helical" evidence="7">
    <location>
        <begin position="181"/>
        <end position="201"/>
    </location>
</feature>
<keyword evidence="3 7" id="KW-0812">Transmembrane</keyword>
<organism evidence="8 9">
    <name type="scientific">Actinacidiphila glaucinigra</name>
    <dbReference type="NCBI Taxonomy" id="235986"/>
    <lineage>
        <taxon>Bacteria</taxon>
        <taxon>Bacillati</taxon>
        <taxon>Actinomycetota</taxon>
        <taxon>Actinomycetes</taxon>
        <taxon>Kitasatosporales</taxon>
        <taxon>Streptomycetaceae</taxon>
        <taxon>Actinacidiphila</taxon>
    </lineage>
</organism>
<feature type="transmembrane region" description="Helical" evidence="7">
    <location>
        <begin position="253"/>
        <end position="271"/>
    </location>
</feature>
<dbReference type="PANTHER" id="PTHR30238">
    <property type="entry name" value="MEMBRANE BOUND PREDICTED REDOX MODULATOR"/>
    <property type="match status" value="1"/>
</dbReference>
<dbReference type="PANTHER" id="PTHR30238:SF0">
    <property type="entry name" value="THYLAKOID MEMBRANE PROTEIN TERC, CHLOROPLASTIC"/>
    <property type="match status" value="1"/>
</dbReference>